<accession>A0A4R5VGA5</accession>
<evidence type="ECO:0000256" key="2">
    <source>
        <dbReference type="ARBA" id="ARBA00023125"/>
    </source>
</evidence>
<dbReference type="InterPro" id="IPR029016">
    <property type="entry name" value="GAF-like_dom_sf"/>
</dbReference>
<dbReference type="OrthoDB" id="6057486at2"/>
<dbReference type="GO" id="GO:0045892">
    <property type="term" value="P:negative regulation of DNA-templated transcription"/>
    <property type="evidence" value="ECO:0007669"/>
    <property type="project" value="TreeGrafter"/>
</dbReference>
<gene>
    <name evidence="6" type="ORF">E1832_02090</name>
</gene>
<dbReference type="SUPFAM" id="SSF55781">
    <property type="entry name" value="GAF domain-like"/>
    <property type="match status" value="1"/>
</dbReference>
<dbReference type="Pfam" id="PF09339">
    <property type="entry name" value="HTH_IclR"/>
    <property type="match status" value="1"/>
</dbReference>
<evidence type="ECO:0000256" key="3">
    <source>
        <dbReference type="ARBA" id="ARBA00023163"/>
    </source>
</evidence>
<dbReference type="Proteomes" id="UP000295301">
    <property type="component" value="Unassembled WGS sequence"/>
</dbReference>
<dbReference type="SMART" id="SM00346">
    <property type="entry name" value="HTH_ICLR"/>
    <property type="match status" value="1"/>
</dbReference>
<comment type="caution">
    <text evidence="6">The sequence shown here is derived from an EMBL/GenBank/DDBJ whole genome shotgun (WGS) entry which is preliminary data.</text>
</comment>
<protein>
    <submittedName>
        <fullName evidence="6">IclR family transcriptional regulator</fullName>
    </submittedName>
</protein>
<keyword evidence="1" id="KW-0805">Transcription regulation</keyword>
<proteinExistence type="predicted"/>
<name>A0A4R5VGA5_9RHOB</name>
<dbReference type="PROSITE" id="PS51077">
    <property type="entry name" value="HTH_ICLR"/>
    <property type="match status" value="1"/>
</dbReference>
<keyword evidence="7" id="KW-1185">Reference proteome</keyword>
<dbReference type="Pfam" id="PF01614">
    <property type="entry name" value="IclR_C"/>
    <property type="match status" value="1"/>
</dbReference>
<evidence type="ECO:0000313" key="7">
    <source>
        <dbReference type="Proteomes" id="UP000295301"/>
    </source>
</evidence>
<dbReference type="PANTHER" id="PTHR30136">
    <property type="entry name" value="HELIX-TURN-HELIX TRANSCRIPTIONAL REGULATOR, ICLR FAMILY"/>
    <property type="match status" value="1"/>
</dbReference>
<evidence type="ECO:0000256" key="1">
    <source>
        <dbReference type="ARBA" id="ARBA00023015"/>
    </source>
</evidence>
<keyword evidence="3" id="KW-0804">Transcription</keyword>
<dbReference type="InterPro" id="IPR005471">
    <property type="entry name" value="Tscrpt_reg_IclR_N"/>
</dbReference>
<dbReference type="InterPro" id="IPR050707">
    <property type="entry name" value="HTH_MetabolicPath_Reg"/>
</dbReference>
<feature type="domain" description="IclR-ED" evidence="5">
    <location>
        <begin position="77"/>
        <end position="256"/>
    </location>
</feature>
<keyword evidence="2" id="KW-0238">DNA-binding</keyword>
<dbReference type="Gene3D" id="3.30.450.40">
    <property type="match status" value="1"/>
</dbReference>
<sequence length="259" mass="26976">MPPTADSSTQQDRNIAATFAKGMAVLEVFDGQVPALTLSEIARLTGQDRATARRGALTLVHLGYLRQDGRHFSLTPRVLTLAGGFLRAHQIGRQVQPVLNHHAAALGVEITLASRDGDHALLLAQSTAHGGPISYGFTPGSRLPLLHTSLGRMLLAGEAPDRLEGRIGEAPLTRFTEQSLTDPAQIAATVAAARQAGYVITDGEFEPGIVGIAVAVAPHAVLGSSVPRGRDGADGLDAILRGLQNCASELRLAGALSGL</sequence>
<dbReference type="PROSITE" id="PS51078">
    <property type="entry name" value="ICLR_ED"/>
    <property type="match status" value="1"/>
</dbReference>
<dbReference type="AlphaFoldDB" id="A0A4R5VGA5"/>
<feature type="domain" description="HTH iclR-type" evidence="4">
    <location>
        <begin position="16"/>
        <end position="76"/>
    </location>
</feature>
<dbReference type="RefSeq" id="WP_133358087.1">
    <property type="nucleotide sequence ID" value="NZ_SMUV01000040.1"/>
</dbReference>
<dbReference type="SUPFAM" id="SSF46785">
    <property type="entry name" value="Winged helix' DNA-binding domain"/>
    <property type="match status" value="1"/>
</dbReference>
<dbReference type="EMBL" id="SMUV01000040">
    <property type="protein sequence ID" value="TDK52130.1"/>
    <property type="molecule type" value="Genomic_DNA"/>
</dbReference>
<dbReference type="Gene3D" id="1.10.10.10">
    <property type="entry name" value="Winged helix-like DNA-binding domain superfamily/Winged helix DNA-binding domain"/>
    <property type="match status" value="1"/>
</dbReference>
<evidence type="ECO:0000259" key="5">
    <source>
        <dbReference type="PROSITE" id="PS51078"/>
    </source>
</evidence>
<reference evidence="6 7" key="1">
    <citation type="submission" date="2019-03" db="EMBL/GenBank/DDBJ databases">
        <title>Ruegeria lutea sp. nov., a novel strain, isolated from marine sediment, the Masan Bay, South Korea.</title>
        <authorList>
            <person name="Kim J."/>
            <person name="Kim D.-Y."/>
            <person name="Lee S.-S."/>
        </authorList>
    </citation>
    <scope>NUCLEOTIDE SEQUENCE [LARGE SCALE GENOMIC DNA]</scope>
    <source>
        <strain evidence="6 7">318-1</strain>
    </source>
</reference>
<evidence type="ECO:0000259" key="4">
    <source>
        <dbReference type="PROSITE" id="PS51077"/>
    </source>
</evidence>
<organism evidence="6 7">
    <name type="scientific">Antarcticimicrobium luteum</name>
    <dbReference type="NCBI Taxonomy" id="2547397"/>
    <lineage>
        <taxon>Bacteria</taxon>
        <taxon>Pseudomonadati</taxon>
        <taxon>Pseudomonadota</taxon>
        <taxon>Alphaproteobacteria</taxon>
        <taxon>Rhodobacterales</taxon>
        <taxon>Paracoccaceae</taxon>
        <taxon>Antarcticimicrobium</taxon>
    </lineage>
</organism>
<dbReference type="GO" id="GO:0003677">
    <property type="term" value="F:DNA binding"/>
    <property type="evidence" value="ECO:0007669"/>
    <property type="project" value="UniProtKB-KW"/>
</dbReference>
<dbReference type="InterPro" id="IPR036388">
    <property type="entry name" value="WH-like_DNA-bd_sf"/>
</dbReference>
<dbReference type="PANTHER" id="PTHR30136:SF34">
    <property type="entry name" value="TRANSCRIPTIONAL REGULATOR"/>
    <property type="match status" value="1"/>
</dbReference>
<dbReference type="InterPro" id="IPR014757">
    <property type="entry name" value="Tscrpt_reg_IclR_C"/>
</dbReference>
<dbReference type="GO" id="GO:0003700">
    <property type="term" value="F:DNA-binding transcription factor activity"/>
    <property type="evidence" value="ECO:0007669"/>
    <property type="project" value="TreeGrafter"/>
</dbReference>
<evidence type="ECO:0000313" key="6">
    <source>
        <dbReference type="EMBL" id="TDK52130.1"/>
    </source>
</evidence>
<dbReference type="InterPro" id="IPR036390">
    <property type="entry name" value="WH_DNA-bd_sf"/>
</dbReference>